<evidence type="ECO:0000313" key="1">
    <source>
        <dbReference type="EMBL" id="GFS62853.1"/>
    </source>
</evidence>
<reference evidence="1" key="1">
    <citation type="submission" date="2020-08" db="EMBL/GenBank/DDBJ databases">
        <title>Multicomponent nature underlies the extraordinary mechanical properties of spider dragline silk.</title>
        <authorList>
            <person name="Kono N."/>
            <person name="Nakamura H."/>
            <person name="Mori M."/>
            <person name="Yoshida Y."/>
            <person name="Ohtoshi R."/>
            <person name="Malay A.D."/>
            <person name="Moran D.A.P."/>
            <person name="Tomita M."/>
            <person name="Numata K."/>
            <person name="Arakawa K."/>
        </authorList>
    </citation>
    <scope>NUCLEOTIDE SEQUENCE</scope>
</reference>
<comment type="caution">
    <text evidence="1">The sequence shown here is derived from an EMBL/GenBank/DDBJ whole genome shotgun (WGS) entry which is preliminary data.</text>
</comment>
<dbReference type="AlphaFoldDB" id="A0A8X6IVX4"/>
<protein>
    <submittedName>
        <fullName evidence="1">Uncharacterized protein</fullName>
    </submittedName>
</protein>
<sequence>MRKVQGPVSKTGFRGGFCGNQSIADEAVSETVPPEVAVPPEHLATGVAVVGLDVGVRQEVRFEVAALVEGATARVTLVRGVLHVEDAVHCQCPGLAKTLTALRALERLLLGVDVPEMREVSFKIHSFIVQKYEIKWPNI</sequence>
<dbReference type="EMBL" id="BMAV01027862">
    <property type="protein sequence ID" value="GFS62853.1"/>
    <property type="molecule type" value="Genomic_DNA"/>
</dbReference>
<accession>A0A8X6IVX4</accession>
<evidence type="ECO:0000313" key="2">
    <source>
        <dbReference type="Proteomes" id="UP000886998"/>
    </source>
</evidence>
<name>A0A8X6IVX4_9ARAC</name>
<proteinExistence type="predicted"/>
<dbReference type="Proteomes" id="UP000886998">
    <property type="component" value="Unassembled WGS sequence"/>
</dbReference>
<organism evidence="1 2">
    <name type="scientific">Trichonephila inaurata madagascariensis</name>
    <dbReference type="NCBI Taxonomy" id="2747483"/>
    <lineage>
        <taxon>Eukaryota</taxon>
        <taxon>Metazoa</taxon>
        <taxon>Ecdysozoa</taxon>
        <taxon>Arthropoda</taxon>
        <taxon>Chelicerata</taxon>
        <taxon>Arachnida</taxon>
        <taxon>Araneae</taxon>
        <taxon>Araneomorphae</taxon>
        <taxon>Entelegynae</taxon>
        <taxon>Araneoidea</taxon>
        <taxon>Nephilidae</taxon>
        <taxon>Trichonephila</taxon>
        <taxon>Trichonephila inaurata</taxon>
    </lineage>
</organism>
<gene>
    <name evidence="1" type="ORF">TNIN_295041</name>
</gene>
<keyword evidence="2" id="KW-1185">Reference proteome</keyword>